<dbReference type="Gene3D" id="2.60.40.640">
    <property type="match status" value="1"/>
</dbReference>
<reference evidence="3" key="1">
    <citation type="submission" date="2019-04" db="EMBL/GenBank/DDBJ databases">
        <title>Sequencing of skin fungus with MAO and IRED activity.</title>
        <authorList>
            <person name="Marsaioli A.J."/>
            <person name="Bonatto J.M.C."/>
            <person name="Reis Junior O."/>
        </authorList>
    </citation>
    <scope>NUCLEOTIDE SEQUENCE</scope>
    <source>
        <strain evidence="3">28M1</strain>
    </source>
</reference>
<evidence type="ECO:0000259" key="2">
    <source>
        <dbReference type="Pfam" id="PF13002"/>
    </source>
</evidence>
<proteinExistence type="predicted"/>
<keyword evidence="4" id="KW-1185">Reference proteome</keyword>
<dbReference type="OrthoDB" id="3832628at2759"/>
<gene>
    <name evidence="3" type="ORF">E8E12_000891</name>
</gene>
<protein>
    <recommendedName>
        <fullName evidence="2">LDB19 N-terminal domain-containing protein</fullName>
    </recommendedName>
</protein>
<dbReference type="EMBL" id="SWKV01000233">
    <property type="protein sequence ID" value="KAF3030280.1"/>
    <property type="molecule type" value="Genomic_DNA"/>
</dbReference>
<comment type="caution">
    <text evidence="3">The sequence shown here is derived from an EMBL/GenBank/DDBJ whole genome shotgun (WGS) entry which is preliminary data.</text>
</comment>
<accession>A0A9P5BUA3</accession>
<organism evidence="3 4">
    <name type="scientific">Didymella heteroderae</name>
    <dbReference type="NCBI Taxonomy" id="1769908"/>
    <lineage>
        <taxon>Eukaryota</taxon>
        <taxon>Fungi</taxon>
        <taxon>Dikarya</taxon>
        <taxon>Ascomycota</taxon>
        <taxon>Pezizomycotina</taxon>
        <taxon>Dothideomycetes</taxon>
        <taxon>Pleosporomycetidae</taxon>
        <taxon>Pleosporales</taxon>
        <taxon>Pleosporineae</taxon>
        <taxon>Didymellaceae</taxon>
        <taxon>Didymella</taxon>
    </lineage>
</organism>
<evidence type="ECO:0000313" key="3">
    <source>
        <dbReference type="EMBL" id="KAF3030280.1"/>
    </source>
</evidence>
<feature type="region of interest" description="Disordered" evidence="1">
    <location>
        <begin position="260"/>
        <end position="279"/>
    </location>
</feature>
<dbReference type="InterPro" id="IPR024391">
    <property type="entry name" value="LDB19_N"/>
</dbReference>
<feature type="domain" description="LDB19 N-terminal" evidence="2">
    <location>
        <begin position="51"/>
        <end position="145"/>
    </location>
</feature>
<name>A0A9P5BUA3_9PLEO</name>
<evidence type="ECO:0000313" key="4">
    <source>
        <dbReference type="Proteomes" id="UP000758155"/>
    </source>
</evidence>
<sequence>MRPVFDADACGGESSSTVFIGSPQVFSGAFLSGQHFVDLLIPHITINQIEMRLLAINATKKRVAAKRCGCNYHAAEIYTWRFCTRSAVPPNGLHSFPLSCLLPGYLPATIDSAFATLDYYLSADVMTSAGKFTYARTIEFKRAIFLGTTSIGRVLRDEVRVIASEDVKTGWRTDFETGVIDVEFNVACNVSLKPLCNVESQCGINVKHNFVIRMVVAKERAPSVKLSETVVTGAALVLCAQSPLVFAECPETVVGWNKEQPPTYESASASPPTYMDACN</sequence>
<dbReference type="AlphaFoldDB" id="A0A9P5BUA3"/>
<evidence type="ECO:0000256" key="1">
    <source>
        <dbReference type="SAM" id="MobiDB-lite"/>
    </source>
</evidence>
<dbReference type="InterPro" id="IPR014752">
    <property type="entry name" value="Arrestin-like_C"/>
</dbReference>
<dbReference type="Proteomes" id="UP000758155">
    <property type="component" value="Unassembled WGS sequence"/>
</dbReference>
<dbReference type="Pfam" id="PF13002">
    <property type="entry name" value="LDB19"/>
    <property type="match status" value="1"/>
</dbReference>